<evidence type="ECO:0000256" key="1">
    <source>
        <dbReference type="SAM" id="MobiDB-lite"/>
    </source>
</evidence>
<organism evidence="2 4">
    <name type="scientific">Rhizophagus clarus</name>
    <dbReference type="NCBI Taxonomy" id="94130"/>
    <lineage>
        <taxon>Eukaryota</taxon>
        <taxon>Fungi</taxon>
        <taxon>Fungi incertae sedis</taxon>
        <taxon>Mucoromycota</taxon>
        <taxon>Glomeromycotina</taxon>
        <taxon>Glomeromycetes</taxon>
        <taxon>Glomerales</taxon>
        <taxon>Glomeraceae</taxon>
        <taxon>Rhizophagus</taxon>
    </lineage>
</organism>
<evidence type="ECO:0000313" key="4">
    <source>
        <dbReference type="Proteomes" id="UP000247702"/>
    </source>
</evidence>
<accession>A0A2Z6QTI9</accession>
<dbReference type="Proteomes" id="UP000247702">
    <property type="component" value="Unassembled WGS sequence"/>
</dbReference>
<proteinExistence type="predicted"/>
<reference evidence="3" key="2">
    <citation type="submission" date="2019-10" db="EMBL/GenBank/DDBJ databases">
        <title>Conservation and host-specific expression of non-tandemly repeated heterogenous ribosome RNA gene in arbuscular mycorrhizal fungi.</title>
        <authorList>
            <person name="Maeda T."/>
            <person name="Kobayashi Y."/>
            <person name="Nakagawa T."/>
            <person name="Ezawa T."/>
            <person name="Yamaguchi K."/>
            <person name="Bino T."/>
            <person name="Nishimoto Y."/>
            <person name="Shigenobu S."/>
            <person name="Kawaguchi M."/>
        </authorList>
    </citation>
    <scope>NUCLEOTIDE SEQUENCE</scope>
    <source>
        <strain evidence="3">HR1</strain>
    </source>
</reference>
<evidence type="ECO:0000313" key="3">
    <source>
        <dbReference type="EMBL" id="GES93806.1"/>
    </source>
</evidence>
<feature type="compositionally biased region" description="Polar residues" evidence="1">
    <location>
        <begin position="74"/>
        <end position="90"/>
    </location>
</feature>
<sequence length="98" mass="11369">MVSYRVKKKLADRICQYCEKEFRYPYLFLRHKLTKCWTNGESTSGQSRVNEEFTLDNVESTMSLQQVNVKSTMSLQPDNVESRISSQPVNVGSKIKLD</sequence>
<protein>
    <submittedName>
        <fullName evidence="2">Uncharacterized protein</fullName>
    </submittedName>
</protein>
<dbReference type="OrthoDB" id="10512708at2759"/>
<dbReference type="AlphaFoldDB" id="A0A2Z6QTI9"/>
<evidence type="ECO:0000313" key="2">
    <source>
        <dbReference type="EMBL" id="GBB93330.1"/>
    </source>
</evidence>
<comment type="caution">
    <text evidence="2">The sequence shown here is derived from an EMBL/GenBank/DDBJ whole genome shotgun (WGS) entry which is preliminary data.</text>
</comment>
<name>A0A2Z6QTI9_9GLOM</name>
<feature type="region of interest" description="Disordered" evidence="1">
    <location>
        <begin position="74"/>
        <end position="98"/>
    </location>
</feature>
<dbReference type="Proteomes" id="UP000615446">
    <property type="component" value="Unassembled WGS sequence"/>
</dbReference>
<dbReference type="EMBL" id="BEXD01001280">
    <property type="protein sequence ID" value="GBB93330.1"/>
    <property type="molecule type" value="Genomic_DNA"/>
</dbReference>
<gene>
    <name evidence="3" type="ORF">RCL2_002055300</name>
    <name evidence="2" type="ORF">RclHR1_02150017</name>
</gene>
<dbReference type="EMBL" id="BLAL01000229">
    <property type="protein sequence ID" value="GES93806.1"/>
    <property type="molecule type" value="Genomic_DNA"/>
</dbReference>
<reference evidence="2 4" key="1">
    <citation type="submission" date="2017-11" db="EMBL/GenBank/DDBJ databases">
        <title>The genome of Rhizophagus clarus HR1 reveals common genetic basis of auxotrophy among arbuscular mycorrhizal fungi.</title>
        <authorList>
            <person name="Kobayashi Y."/>
        </authorList>
    </citation>
    <scope>NUCLEOTIDE SEQUENCE [LARGE SCALE GENOMIC DNA]</scope>
    <source>
        <strain evidence="2 4">HR1</strain>
    </source>
</reference>
<keyword evidence="4" id="KW-1185">Reference proteome</keyword>